<gene>
    <name evidence="1" type="ORF">KUH32_10885</name>
</gene>
<evidence type="ECO:0000313" key="1">
    <source>
        <dbReference type="EMBL" id="MBV2360282.1"/>
    </source>
</evidence>
<dbReference type="RefSeq" id="WP_217778072.1">
    <property type="nucleotide sequence ID" value="NZ_JAHRWL010000001.1"/>
</dbReference>
<dbReference type="Proteomes" id="UP001166293">
    <property type="component" value="Unassembled WGS sequence"/>
</dbReference>
<organism evidence="1 2">
    <name type="scientific">Thalassococcus arenae</name>
    <dbReference type="NCBI Taxonomy" id="2851652"/>
    <lineage>
        <taxon>Bacteria</taxon>
        <taxon>Pseudomonadati</taxon>
        <taxon>Pseudomonadota</taxon>
        <taxon>Alphaproteobacteria</taxon>
        <taxon>Rhodobacterales</taxon>
        <taxon>Roseobacteraceae</taxon>
        <taxon>Thalassococcus</taxon>
    </lineage>
</organism>
<accession>A0ABS6N8F8</accession>
<name>A0ABS6N8F8_9RHOB</name>
<protein>
    <recommendedName>
        <fullName evidence="3">DUF4852 domain-containing protein</fullName>
    </recommendedName>
</protein>
<reference evidence="1" key="1">
    <citation type="submission" date="2021-06" db="EMBL/GenBank/DDBJ databases">
        <title>Thalassococcus sp. CAU 1522 isolated from sea sand, Republic of Korea.</title>
        <authorList>
            <person name="Kim W."/>
        </authorList>
    </citation>
    <scope>NUCLEOTIDE SEQUENCE</scope>
    <source>
        <strain evidence="1">CAU 1522</strain>
    </source>
</reference>
<proteinExistence type="predicted"/>
<dbReference type="EMBL" id="JAHRWL010000001">
    <property type="protein sequence ID" value="MBV2360282.1"/>
    <property type="molecule type" value="Genomic_DNA"/>
</dbReference>
<evidence type="ECO:0000313" key="2">
    <source>
        <dbReference type="Proteomes" id="UP001166293"/>
    </source>
</evidence>
<evidence type="ECO:0008006" key="3">
    <source>
        <dbReference type="Google" id="ProtNLM"/>
    </source>
</evidence>
<keyword evidence="2" id="KW-1185">Reference proteome</keyword>
<comment type="caution">
    <text evidence="1">The sequence shown here is derived from an EMBL/GenBank/DDBJ whole genome shotgun (WGS) entry which is preliminary data.</text>
</comment>
<sequence>MKYIAFFLFVLVAAAGIGGADYFNQKRLAQGDFDSRRYVASLIERLDGSGGVIGMAFRKSSMVTSALPTAPEGWTAVHWMDVPYGYAYSAAQEKALDFHLTKAVGNPEIFDRITDEDVAFFEAYMADTTRIYQNDDSYFELSIDVEGVEIGSAVWREYDALVQAYFDKATRRSAYAEFQGLAWTELHGPIEAADNGGLPHRLRAFEAEMGKVTLYMETRAPDVLIDRFLASIDLTNLHALNDHEAARVAQVAAMDAPGSAVVVDRAAGGCGAGQFCSASRD</sequence>